<dbReference type="FunFam" id="3.20.20.80:FF:000013">
    <property type="entry name" value="lactase-phlorizin hydrolase"/>
    <property type="match status" value="1"/>
</dbReference>
<evidence type="ECO:0000256" key="7">
    <source>
        <dbReference type="PROSITE-ProRule" id="PRU10055"/>
    </source>
</evidence>
<evidence type="ECO:0000256" key="6">
    <source>
        <dbReference type="ARBA" id="ARBA00023295"/>
    </source>
</evidence>
<dbReference type="InterPro" id="IPR018120">
    <property type="entry name" value="Glyco_hydro_1_AS"/>
</dbReference>
<name>R7VBP6_CAPTE</name>
<dbReference type="OrthoDB" id="65569at2759"/>
<dbReference type="InterPro" id="IPR017853">
    <property type="entry name" value="GH"/>
</dbReference>
<dbReference type="FunCoup" id="R7VBP6">
    <property type="interactions" value="4"/>
</dbReference>
<reference evidence="11 13" key="2">
    <citation type="journal article" date="2013" name="Nature">
        <title>Insights into bilaterian evolution from three spiralian genomes.</title>
        <authorList>
            <person name="Simakov O."/>
            <person name="Marletaz F."/>
            <person name="Cho S.J."/>
            <person name="Edsinger-Gonzales E."/>
            <person name="Havlak P."/>
            <person name="Hellsten U."/>
            <person name="Kuo D.H."/>
            <person name="Larsson T."/>
            <person name="Lv J."/>
            <person name="Arendt D."/>
            <person name="Savage R."/>
            <person name="Osoegawa K."/>
            <person name="de Jong P."/>
            <person name="Grimwood J."/>
            <person name="Chapman J.A."/>
            <person name="Shapiro H."/>
            <person name="Aerts A."/>
            <person name="Otillar R.P."/>
            <person name="Terry A.Y."/>
            <person name="Boore J.L."/>
            <person name="Grigoriev I.V."/>
            <person name="Lindberg D.R."/>
            <person name="Seaver E.C."/>
            <person name="Weisblat D.A."/>
            <person name="Putnam N.H."/>
            <person name="Rokhsar D.S."/>
        </authorList>
    </citation>
    <scope>NUCLEOTIDE SEQUENCE</scope>
    <source>
        <strain evidence="11 13">I ESC-2004</strain>
    </source>
</reference>
<dbReference type="Pfam" id="PF00232">
    <property type="entry name" value="Glyco_hydro_1"/>
    <property type="match status" value="1"/>
</dbReference>
<evidence type="ECO:0000313" key="11">
    <source>
        <dbReference type="EMBL" id="ELU13711.1"/>
    </source>
</evidence>
<dbReference type="SUPFAM" id="SSF51445">
    <property type="entry name" value="(Trans)glycosidases"/>
    <property type="match status" value="1"/>
</dbReference>
<sequence>MHLFNIILSVSVFIVVQGDDDFLYDTFPEDFLWGTATSSYQIEGAWNVDGKGENIWDTFSHESGKVANNDTGDIACDSYNNYAEDIQLLKDLGVDFYRFSLSWARLLPTGRVDQPNQAGIDYYNTLINELLEEDIIPMVTLYHWDLPKDLYDQGGWENEEMVQIFNEYAIFAFELFGDRVKWWITFNEPYVFIVYGMGEGYHAPGLESPGEIIYTAAHTVLKAHAEAWHSYDELFRPTQNGNIGITLDTDWKEPLTDSPEDIEASERGMQFSLGWFANPIHGSGGYPAVMKEKIAEKSAQQGYEQSRLPEFTAEEEARILGTSDFFGLNHYSTAMVQGENTVAPEPSYLDDRDIITSVNETWIGCDFVYVVPWGLRNLLNWITNTYDRPNIYITENGMCDYNATLNDEHRVNYYRSYTNNVLKAIKLDGCDVRSYTAWSLLDNFEWAYGYDLRFGLHHVDFEDPARPRTPKASAEFIRQLVADNGFPEPEVKTQNLNQVKPKEFVRAKFRSGTQ</sequence>
<dbReference type="OMA" id="IHRPLDW"/>
<keyword evidence="4 9" id="KW-0378">Hydrolase</keyword>
<dbReference type="GO" id="GO:0008422">
    <property type="term" value="F:beta-glucosidase activity"/>
    <property type="evidence" value="ECO:0007669"/>
    <property type="project" value="TreeGrafter"/>
</dbReference>
<dbReference type="Proteomes" id="UP000014760">
    <property type="component" value="Unassembled WGS sequence"/>
</dbReference>
<evidence type="ECO:0000256" key="10">
    <source>
        <dbReference type="SAM" id="SignalP"/>
    </source>
</evidence>
<feature type="active site" description="Nucleophile" evidence="7">
    <location>
        <position position="395"/>
    </location>
</feature>
<feature type="signal peptide" evidence="10">
    <location>
        <begin position="1"/>
        <end position="18"/>
    </location>
</feature>
<dbReference type="PANTHER" id="PTHR10353:SF36">
    <property type="entry name" value="LP05116P"/>
    <property type="match status" value="1"/>
</dbReference>
<evidence type="ECO:0000256" key="8">
    <source>
        <dbReference type="RuleBase" id="RU003690"/>
    </source>
</evidence>
<evidence type="ECO:0000256" key="4">
    <source>
        <dbReference type="ARBA" id="ARBA00022801"/>
    </source>
</evidence>
<comment type="subunit">
    <text evidence="2">Homodimer.</text>
</comment>
<evidence type="ECO:0000256" key="9">
    <source>
        <dbReference type="RuleBase" id="RU004468"/>
    </source>
</evidence>
<dbReference type="AlphaFoldDB" id="R7VBP6"/>
<evidence type="ECO:0000256" key="1">
    <source>
        <dbReference type="ARBA" id="ARBA00010838"/>
    </source>
</evidence>
<dbReference type="PROSITE" id="PS00572">
    <property type="entry name" value="GLYCOSYL_HYDROL_F1_1"/>
    <property type="match status" value="1"/>
</dbReference>
<dbReference type="EMBL" id="AMQN01000741">
    <property type="status" value="NOT_ANNOTATED_CDS"/>
    <property type="molecule type" value="Genomic_DNA"/>
</dbReference>
<dbReference type="STRING" id="283909.R7VBP6"/>
<gene>
    <name evidence="11" type="ORF">CAPTEDRAFT_98416</name>
</gene>
<proteinExistence type="inferred from homology"/>
<keyword evidence="6 9" id="KW-0326">Glycosidase</keyword>
<keyword evidence="10" id="KW-0732">Signal</keyword>
<dbReference type="HOGENOM" id="CLU_001859_1_3_1"/>
<reference evidence="12" key="3">
    <citation type="submission" date="2015-06" db="UniProtKB">
        <authorList>
            <consortium name="EnsemblMetazoa"/>
        </authorList>
    </citation>
    <scope>IDENTIFICATION</scope>
</reference>
<dbReference type="PANTHER" id="PTHR10353">
    <property type="entry name" value="GLYCOSYL HYDROLASE"/>
    <property type="match status" value="1"/>
</dbReference>
<reference evidence="13" key="1">
    <citation type="submission" date="2012-12" db="EMBL/GenBank/DDBJ databases">
        <authorList>
            <person name="Hellsten U."/>
            <person name="Grimwood J."/>
            <person name="Chapman J.A."/>
            <person name="Shapiro H."/>
            <person name="Aerts A."/>
            <person name="Otillar R.P."/>
            <person name="Terry A.Y."/>
            <person name="Boore J.L."/>
            <person name="Simakov O."/>
            <person name="Marletaz F."/>
            <person name="Cho S.-J."/>
            <person name="Edsinger-Gonzales E."/>
            <person name="Havlak P."/>
            <person name="Kuo D.-H."/>
            <person name="Larsson T."/>
            <person name="Lv J."/>
            <person name="Arendt D."/>
            <person name="Savage R."/>
            <person name="Osoegawa K."/>
            <person name="de Jong P."/>
            <person name="Lindberg D.R."/>
            <person name="Seaver E.C."/>
            <person name="Weisblat D.A."/>
            <person name="Putnam N.H."/>
            <person name="Grigoriev I.V."/>
            <person name="Rokhsar D.S."/>
        </authorList>
    </citation>
    <scope>NUCLEOTIDE SEQUENCE</scope>
    <source>
        <strain evidence="13">I ESC-2004</strain>
    </source>
</reference>
<evidence type="ECO:0000256" key="3">
    <source>
        <dbReference type="ARBA" id="ARBA00012744"/>
    </source>
</evidence>
<protein>
    <recommendedName>
        <fullName evidence="3">beta-glucosidase</fullName>
        <ecNumber evidence="3">3.2.1.21</ecNumber>
    </recommendedName>
</protein>
<dbReference type="InterPro" id="IPR001360">
    <property type="entry name" value="Glyco_hydro_1"/>
</dbReference>
<evidence type="ECO:0000313" key="12">
    <source>
        <dbReference type="EnsemblMetazoa" id="CapteP98416"/>
    </source>
</evidence>
<dbReference type="EMBL" id="KB295062">
    <property type="protein sequence ID" value="ELU13711.1"/>
    <property type="molecule type" value="Genomic_DNA"/>
</dbReference>
<dbReference type="Gene3D" id="3.20.20.80">
    <property type="entry name" value="Glycosidases"/>
    <property type="match status" value="1"/>
</dbReference>
<keyword evidence="5" id="KW-0325">Glycoprotein</keyword>
<dbReference type="PROSITE" id="PS00653">
    <property type="entry name" value="GLYCOSYL_HYDROL_F1_2"/>
    <property type="match status" value="1"/>
</dbReference>
<dbReference type="EC" id="3.2.1.21" evidence="3"/>
<comment type="similarity">
    <text evidence="1 8">Belongs to the glycosyl hydrolase 1 family.</text>
</comment>
<accession>R7VBP6</accession>
<dbReference type="PRINTS" id="PR00131">
    <property type="entry name" value="GLHYDRLASE1"/>
</dbReference>
<dbReference type="GO" id="GO:0005975">
    <property type="term" value="P:carbohydrate metabolic process"/>
    <property type="evidence" value="ECO:0007669"/>
    <property type="project" value="InterPro"/>
</dbReference>
<dbReference type="EnsemblMetazoa" id="CapteT98416">
    <property type="protein sequence ID" value="CapteP98416"/>
    <property type="gene ID" value="CapteG98416"/>
</dbReference>
<keyword evidence="13" id="KW-1185">Reference proteome</keyword>
<dbReference type="InterPro" id="IPR033132">
    <property type="entry name" value="GH_1_N_CS"/>
</dbReference>
<evidence type="ECO:0000313" key="13">
    <source>
        <dbReference type="Proteomes" id="UP000014760"/>
    </source>
</evidence>
<evidence type="ECO:0000256" key="5">
    <source>
        <dbReference type="ARBA" id="ARBA00023180"/>
    </source>
</evidence>
<organism evidence="11">
    <name type="scientific">Capitella teleta</name>
    <name type="common">Polychaete worm</name>
    <dbReference type="NCBI Taxonomy" id="283909"/>
    <lineage>
        <taxon>Eukaryota</taxon>
        <taxon>Metazoa</taxon>
        <taxon>Spiralia</taxon>
        <taxon>Lophotrochozoa</taxon>
        <taxon>Annelida</taxon>
        <taxon>Polychaeta</taxon>
        <taxon>Sedentaria</taxon>
        <taxon>Scolecida</taxon>
        <taxon>Capitellidae</taxon>
        <taxon>Capitella</taxon>
    </lineage>
</organism>
<feature type="chain" id="PRO_5008788946" description="beta-glucosidase" evidence="10">
    <location>
        <begin position="19"/>
        <end position="514"/>
    </location>
</feature>
<evidence type="ECO:0000256" key="2">
    <source>
        <dbReference type="ARBA" id="ARBA00011738"/>
    </source>
</evidence>